<feature type="compositionally biased region" description="Basic and acidic residues" evidence="1">
    <location>
        <begin position="10"/>
        <end position="19"/>
    </location>
</feature>
<protein>
    <submittedName>
        <fullName evidence="2">Uncharacterized protein</fullName>
    </submittedName>
</protein>
<reference evidence="2" key="2">
    <citation type="submission" date="2021-01" db="EMBL/GenBank/DDBJ databases">
        <authorList>
            <person name="Schikora-Tamarit M.A."/>
        </authorList>
    </citation>
    <scope>NUCLEOTIDE SEQUENCE</scope>
    <source>
        <strain evidence="2">CBS2887</strain>
    </source>
</reference>
<keyword evidence="3" id="KW-1185">Reference proteome</keyword>
<accession>A0A9P8PV07</accession>
<feature type="region of interest" description="Disordered" evidence="1">
    <location>
        <begin position="1"/>
        <end position="40"/>
    </location>
</feature>
<dbReference type="Proteomes" id="UP000774326">
    <property type="component" value="Unassembled WGS sequence"/>
</dbReference>
<evidence type="ECO:0000313" key="2">
    <source>
        <dbReference type="EMBL" id="KAH3678932.1"/>
    </source>
</evidence>
<evidence type="ECO:0000256" key="1">
    <source>
        <dbReference type="SAM" id="MobiDB-lite"/>
    </source>
</evidence>
<proteinExistence type="predicted"/>
<organism evidence="2 3">
    <name type="scientific">Wickerhamomyces pijperi</name>
    <name type="common">Yeast</name>
    <name type="synonym">Pichia pijperi</name>
    <dbReference type="NCBI Taxonomy" id="599730"/>
    <lineage>
        <taxon>Eukaryota</taxon>
        <taxon>Fungi</taxon>
        <taxon>Dikarya</taxon>
        <taxon>Ascomycota</taxon>
        <taxon>Saccharomycotina</taxon>
        <taxon>Saccharomycetes</taxon>
        <taxon>Phaffomycetales</taxon>
        <taxon>Wickerhamomycetaceae</taxon>
        <taxon>Wickerhamomyces</taxon>
    </lineage>
</organism>
<sequence>MNVHGFVPRPHFERIELKDSGVTGDDQGPRGSTISDRDRERNKGVLESFAILDGRESKRSISIEIRPKELVTQGSTPNISDRGVKTSSLLSINCMVDFDESPQSAENVQPTRIQNRMVKVPNTVIVVGQLVNSGPVVQSHRPSKPIPTGETS</sequence>
<name>A0A9P8PV07_WICPI</name>
<evidence type="ECO:0000313" key="3">
    <source>
        <dbReference type="Proteomes" id="UP000774326"/>
    </source>
</evidence>
<dbReference type="EMBL" id="JAEUBG010005041">
    <property type="protein sequence ID" value="KAH3678932.1"/>
    <property type="molecule type" value="Genomic_DNA"/>
</dbReference>
<gene>
    <name evidence="2" type="ORF">WICPIJ_008772</name>
</gene>
<reference evidence="2" key="1">
    <citation type="journal article" date="2021" name="Open Biol.">
        <title>Shared evolutionary footprints suggest mitochondrial oxidative damage underlies multiple complex I losses in fungi.</title>
        <authorList>
            <person name="Schikora-Tamarit M.A."/>
            <person name="Marcet-Houben M."/>
            <person name="Nosek J."/>
            <person name="Gabaldon T."/>
        </authorList>
    </citation>
    <scope>NUCLEOTIDE SEQUENCE</scope>
    <source>
        <strain evidence="2">CBS2887</strain>
    </source>
</reference>
<dbReference type="AlphaFoldDB" id="A0A9P8PV07"/>
<comment type="caution">
    <text evidence="2">The sequence shown here is derived from an EMBL/GenBank/DDBJ whole genome shotgun (WGS) entry which is preliminary data.</text>
</comment>